<keyword evidence="1" id="KW-0732">Signal</keyword>
<dbReference type="Proteomes" id="UP000594260">
    <property type="component" value="Unplaced"/>
</dbReference>
<evidence type="ECO:0000313" key="4">
    <source>
        <dbReference type="Proteomes" id="UP000594260"/>
    </source>
</evidence>
<evidence type="ECO:0000256" key="1">
    <source>
        <dbReference type="SAM" id="SignalP"/>
    </source>
</evidence>
<evidence type="ECO:0000259" key="2">
    <source>
        <dbReference type="Pfam" id="PF03067"/>
    </source>
</evidence>
<organism evidence="3 4">
    <name type="scientific">Varroa destructor</name>
    <name type="common">Honeybee mite</name>
    <dbReference type="NCBI Taxonomy" id="109461"/>
    <lineage>
        <taxon>Eukaryota</taxon>
        <taxon>Metazoa</taxon>
        <taxon>Ecdysozoa</taxon>
        <taxon>Arthropoda</taxon>
        <taxon>Chelicerata</taxon>
        <taxon>Arachnida</taxon>
        <taxon>Acari</taxon>
        <taxon>Parasitiformes</taxon>
        <taxon>Mesostigmata</taxon>
        <taxon>Gamasina</taxon>
        <taxon>Dermanyssoidea</taxon>
        <taxon>Varroidae</taxon>
        <taxon>Varroa</taxon>
    </lineage>
</organism>
<reference evidence="3" key="1">
    <citation type="submission" date="2021-01" db="UniProtKB">
        <authorList>
            <consortium name="EnsemblMetazoa"/>
        </authorList>
    </citation>
    <scope>IDENTIFICATION</scope>
</reference>
<dbReference type="OMA" id="YNISSWE"/>
<dbReference type="InParanoid" id="A0A7M7JQJ5"/>
<dbReference type="GeneID" id="111247988"/>
<dbReference type="KEGG" id="vde:111247988"/>
<dbReference type="RefSeq" id="XP_022655374.1">
    <property type="nucleotide sequence ID" value="XM_022799639.1"/>
</dbReference>
<evidence type="ECO:0000313" key="3">
    <source>
        <dbReference type="EnsemblMetazoa" id="XP_022655374"/>
    </source>
</evidence>
<feature type="domain" description="Chitin-binding type-4" evidence="2">
    <location>
        <begin position="17"/>
        <end position="206"/>
    </location>
</feature>
<sequence length="209" mass="23797">MVTLFYFAVLIALVKSHGRILEPPGRSSAWRTGYSAPINYDDDQLYCGGFTRQHNVNEGRCGICGDAWDTPTPRENEDGGLYGTRRVYRTYSKDETVDVTIEITAHHKGYFEFRLAPAWSNNGTTQAELDKHLLYIEESKSTRYTLPPGSGNGLYEFRVRLPTNVTCERCVMQWHWWTGNRWDICPDGRGQLGCGPQETFRGCSDIAIR</sequence>
<dbReference type="PANTHER" id="PTHR21113:SF4">
    <property type="entry name" value="CHITIN-BINDING TYPE-4 DOMAIN-CONTAINING PROTEIN"/>
    <property type="match status" value="1"/>
</dbReference>
<protein>
    <recommendedName>
        <fullName evidence="2">Chitin-binding type-4 domain-containing protein</fullName>
    </recommendedName>
</protein>
<dbReference type="PANTHER" id="PTHR21113">
    <property type="entry name" value="AGAP001705-PA"/>
    <property type="match status" value="1"/>
</dbReference>
<feature type="chain" id="PRO_5029832163" description="Chitin-binding type-4 domain-containing protein" evidence="1">
    <location>
        <begin position="19"/>
        <end position="209"/>
    </location>
</feature>
<dbReference type="AlphaFoldDB" id="A0A7M7JQJ5"/>
<dbReference type="OrthoDB" id="64893at2759"/>
<keyword evidence="4" id="KW-1185">Reference proteome</keyword>
<name>A0A7M7JQJ5_VARDE</name>
<accession>A0A7M7JQJ5</accession>
<dbReference type="EnsemblMetazoa" id="XM_022799639">
    <property type="protein sequence ID" value="XP_022655374"/>
    <property type="gene ID" value="LOC111247988"/>
</dbReference>
<dbReference type="InterPro" id="IPR004302">
    <property type="entry name" value="Cellulose/chitin-bd_N"/>
</dbReference>
<proteinExistence type="predicted"/>
<feature type="signal peptide" evidence="1">
    <location>
        <begin position="1"/>
        <end position="18"/>
    </location>
</feature>
<dbReference type="Pfam" id="PF03067">
    <property type="entry name" value="LPMO_10"/>
    <property type="match status" value="1"/>
</dbReference>